<feature type="domain" description="Mammalian cell entry C-terminal" evidence="3">
    <location>
        <begin position="132"/>
        <end position="349"/>
    </location>
</feature>
<keyword evidence="5" id="KW-1185">Reference proteome</keyword>
<dbReference type="InterPro" id="IPR052336">
    <property type="entry name" value="MlaD_Phospholipid_Transporter"/>
</dbReference>
<dbReference type="Proteomes" id="UP001529272">
    <property type="component" value="Unassembled WGS sequence"/>
</dbReference>
<feature type="domain" description="Mce/MlaD" evidence="2">
    <location>
        <begin position="47"/>
        <end position="126"/>
    </location>
</feature>
<evidence type="ECO:0000259" key="3">
    <source>
        <dbReference type="Pfam" id="PF11887"/>
    </source>
</evidence>
<dbReference type="InterPro" id="IPR005693">
    <property type="entry name" value="Mce"/>
</dbReference>
<dbReference type="PANTHER" id="PTHR33371:SF19">
    <property type="entry name" value="MCE-FAMILY PROTEIN MCE4A"/>
    <property type="match status" value="1"/>
</dbReference>
<feature type="transmembrane region" description="Helical" evidence="1">
    <location>
        <begin position="21"/>
        <end position="38"/>
    </location>
</feature>
<dbReference type="Pfam" id="PF02470">
    <property type="entry name" value="MlaD"/>
    <property type="match status" value="1"/>
</dbReference>
<organism evidence="4 5">
    <name type="scientific">Mycobacterium intracellulare subsp. chimaera</name>
    <dbReference type="NCBI Taxonomy" id="222805"/>
    <lineage>
        <taxon>Bacteria</taxon>
        <taxon>Bacillati</taxon>
        <taxon>Actinomycetota</taxon>
        <taxon>Actinomycetes</taxon>
        <taxon>Mycobacteriales</taxon>
        <taxon>Mycobacteriaceae</taxon>
        <taxon>Mycobacterium</taxon>
        <taxon>Mycobacterium avium complex (MAC)</taxon>
    </lineage>
</organism>
<keyword evidence="1" id="KW-0812">Transmembrane</keyword>
<sequence>MANSSKRRLRRLISVRKFAGLALWLITAVVLIVVWVQFRGGFTPKIILTALASRSGLVLDRGAKVTYNGVEIGRVGRISEVERDGQPAAKLLLEIAPKYAGLIALNVNAEITATTVFGNKYVSLSSPKQPAARRVTPADVIVVNSETTEFNTLFETVMQISEKVDPVKVNLTLSAVAAALNGQGDKFGASIINGNTILDDINPQMPQIRHDIQRLADLADIYGNASPDLWNALDHAVTTARTFNQQKKDLDAVLLAAIGVGNTGADIIDQSKSDLQRAVTDLVPVTQMLDTYSPEFYCLFHHGANVLPKVTDGESGNGYAVRVTGTILGGTNAYVYPDNLPRVNAHGGPGGKPGCWKTITRDLWPSPYLVTDTGSSLAPYTHFGIPQPQASEYVWGRQWGENTINP</sequence>
<name>A0ABT7PAH8_MYCIT</name>
<dbReference type="NCBIfam" id="TIGR00996">
    <property type="entry name" value="Mtu_fam_mce"/>
    <property type="match status" value="1"/>
</dbReference>
<accession>A0ABT7PAH8</accession>
<dbReference type="RefSeq" id="WP_036455630.1">
    <property type="nucleotide sequence ID" value="NZ_CAAHFL010000054.1"/>
</dbReference>
<evidence type="ECO:0000313" key="5">
    <source>
        <dbReference type="Proteomes" id="UP001529272"/>
    </source>
</evidence>
<evidence type="ECO:0000256" key="1">
    <source>
        <dbReference type="SAM" id="Phobius"/>
    </source>
</evidence>
<dbReference type="Pfam" id="PF11887">
    <property type="entry name" value="Mce4_CUP1"/>
    <property type="match status" value="1"/>
</dbReference>
<dbReference type="EMBL" id="JASZZX010000072">
    <property type="protein sequence ID" value="MDM3930280.1"/>
    <property type="molecule type" value="Genomic_DNA"/>
</dbReference>
<dbReference type="InterPro" id="IPR003399">
    <property type="entry name" value="Mce/MlaD"/>
</dbReference>
<protein>
    <submittedName>
        <fullName evidence="4">MCE family protein</fullName>
    </submittedName>
</protein>
<dbReference type="PANTHER" id="PTHR33371">
    <property type="entry name" value="INTERMEMBRANE PHOSPHOLIPID TRANSPORT SYSTEM BINDING PROTEIN MLAD-RELATED"/>
    <property type="match status" value="1"/>
</dbReference>
<evidence type="ECO:0000259" key="2">
    <source>
        <dbReference type="Pfam" id="PF02470"/>
    </source>
</evidence>
<keyword evidence="1" id="KW-1133">Transmembrane helix</keyword>
<gene>
    <name evidence="4" type="ORF">QRB35_30580</name>
</gene>
<evidence type="ECO:0000313" key="4">
    <source>
        <dbReference type="EMBL" id="MDM3930280.1"/>
    </source>
</evidence>
<reference evidence="4 5" key="1">
    <citation type="submission" date="2023-06" db="EMBL/GenBank/DDBJ databases">
        <title>Itaconate inhibition of nontuberculous mycobacteria.</title>
        <authorList>
            <person name="Breen P."/>
            <person name="Zimbric M."/>
            <person name="Caverly L."/>
        </authorList>
    </citation>
    <scope>NUCLEOTIDE SEQUENCE [LARGE SCALE GENOMIC DNA]</scope>
    <source>
        <strain evidence="4 5">FLAC1071</strain>
    </source>
</reference>
<proteinExistence type="predicted"/>
<keyword evidence="1" id="KW-0472">Membrane</keyword>
<comment type="caution">
    <text evidence="4">The sequence shown here is derived from an EMBL/GenBank/DDBJ whole genome shotgun (WGS) entry which is preliminary data.</text>
</comment>
<reference evidence="5" key="2">
    <citation type="submission" date="2023-06" db="EMBL/GenBank/DDBJ databases">
        <title>Itaconate inhibition of nontuberculous mycobacteria.</title>
        <authorList>
            <person name="Spilker T."/>
        </authorList>
    </citation>
    <scope>NUCLEOTIDE SEQUENCE [LARGE SCALE GENOMIC DNA]</scope>
    <source>
        <strain evidence="5">FLAC1071</strain>
    </source>
</reference>
<dbReference type="InterPro" id="IPR024516">
    <property type="entry name" value="Mce_C"/>
</dbReference>